<organism evidence="2 3">
    <name type="scientific">Proteus hauseri ATCC 700826</name>
    <dbReference type="NCBI Taxonomy" id="1354271"/>
    <lineage>
        <taxon>Bacteria</taxon>
        <taxon>Pseudomonadati</taxon>
        <taxon>Pseudomonadota</taxon>
        <taxon>Gammaproteobacteria</taxon>
        <taxon>Enterobacterales</taxon>
        <taxon>Morganellaceae</taxon>
        <taxon>Proteus</taxon>
    </lineage>
</organism>
<feature type="compositionally biased region" description="Low complexity" evidence="1">
    <location>
        <begin position="248"/>
        <end position="257"/>
    </location>
</feature>
<keyword evidence="3" id="KW-1185">Reference proteome</keyword>
<gene>
    <name evidence="2" type="ORF">M997_0385</name>
</gene>
<feature type="region of interest" description="Disordered" evidence="1">
    <location>
        <begin position="247"/>
        <end position="283"/>
    </location>
</feature>
<reference evidence="2 3" key="1">
    <citation type="submission" date="2016-04" db="EMBL/GenBank/DDBJ databases">
        <title>ATOL: Assembling a taxonomically balanced genome-scale reconstruction of the evolutionary history of the Enterobacteriaceae.</title>
        <authorList>
            <person name="Plunkett G.III."/>
            <person name="Neeno-Eckwall E.C."/>
            <person name="Glasner J.D."/>
            <person name="Perna N.T."/>
        </authorList>
    </citation>
    <scope>NUCLEOTIDE SEQUENCE [LARGE SCALE GENOMIC DNA]</scope>
    <source>
        <strain evidence="2 3">ATCC 700826</strain>
    </source>
</reference>
<protein>
    <submittedName>
        <fullName evidence="2">Polysaccharide deacetylase</fullName>
    </submittedName>
</protein>
<comment type="caution">
    <text evidence="2">The sequence shown here is derived from an EMBL/GenBank/DDBJ whole genome shotgun (WGS) entry which is preliminary data.</text>
</comment>
<dbReference type="InterPro" id="IPR011330">
    <property type="entry name" value="Glyco_hydro/deAcase_b/a-brl"/>
</dbReference>
<dbReference type="CDD" id="cd10936">
    <property type="entry name" value="CE4_DAC2"/>
    <property type="match status" value="1"/>
</dbReference>
<evidence type="ECO:0000256" key="1">
    <source>
        <dbReference type="SAM" id="MobiDB-lite"/>
    </source>
</evidence>
<dbReference type="AlphaFoldDB" id="A0AAJ3HVW0"/>
<dbReference type="GO" id="GO:0005975">
    <property type="term" value="P:carbohydrate metabolic process"/>
    <property type="evidence" value="ECO:0007669"/>
    <property type="project" value="InterPro"/>
</dbReference>
<dbReference type="RefSeq" id="WP_064718434.1">
    <property type="nucleotide sequence ID" value="NZ_LXEV01000007.1"/>
</dbReference>
<feature type="region of interest" description="Disordered" evidence="1">
    <location>
        <begin position="300"/>
        <end position="324"/>
    </location>
</feature>
<proteinExistence type="predicted"/>
<dbReference type="PANTHER" id="PTHR30105:SF2">
    <property type="entry name" value="DIVERGENT POLYSACCHARIDE DEACETYLASE SUPERFAMILY"/>
    <property type="match status" value="1"/>
</dbReference>
<accession>A0AAJ3HVW0</accession>
<dbReference type="Proteomes" id="UP000078250">
    <property type="component" value="Unassembled WGS sequence"/>
</dbReference>
<evidence type="ECO:0000313" key="3">
    <source>
        <dbReference type="Proteomes" id="UP000078250"/>
    </source>
</evidence>
<evidence type="ECO:0000313" key="2">
    <source>
        <dbReference type="EMBL" id="OAT50300.1"/>
    </source>
</evidence>
<dbReference type="InterPro" id="IPR006837">
    <property type="entry name" value="Divergent_DAC"/>
</dbReference>
<dbReference type="Pfam" id="PF04748">
    <property type="entry name" value="Polysacc_deac_2"/>
    <property type="match status" value="1"/>
</dbReference>
<dbReference type="SUPFAM" id="SSF88713">
    <property type="entry name" value="Glycoside hydrolase/deacetylase"/>
    <property type="match status" value="1"/>
</dbReference>
<dbReference type="Gene3D" id="3.20.20.370">
    <property type="entry name" value="Glycoside hydrolase/deacetylase"/>
    <property type="match status" value="1"/>
</dbReference>
<dbReference type="EMBL" id="LXEV01000007">
    <property type="protein sequence ID" value="OAT50300.1"/>
    <property type="molecule type" value="Genomic_DNA"/>
</dbReference>
<name>A0AAJ3HVW0_PROHU</name>
<sequence length="324" mass="35456">MLFFSALQHVTSWITRLILLSLVLTTPTIAAQLAIVIDDFGYRTKEDNQILQLPTAVSIAILPDSPHGKIVANKAHQQGREILIHMPMAPISKQPLERDTLKPSMGQDEINRIIQHAINNVPYAVGMNNHMGSAMTSDRQAMDRVIKALNHSNLYFLDSVTIGNTQAAIAAKAAGVPSLRRHVFLDNVQTEAETRQQLARAIALARKNGSAIAIGHPHPSTVRALQQQLPLLPADIQLVAPSALLKSQPIKPIQPEQPKTPEKEPIPEQPQAPKPASWLKPAHQAIISMKQSTLIKVFSKSLSTPESDKKTMPKPANNSEDTAQ</sequence>
<dbReference type="PANTHER" id="PTHR30105">
    <property type="entry name" value="UNCHARACTERIZED YIBQ-RELATED"/>
    <property type="match status" value="1"/>
</dbReference>